<evidence type="ECO:0000256" key="1">
    <source>
        <dbReference type="ARBA" id="ARBA00009580"/>
    </source>
</evidence>
<gene>
    <name evidence="4" type="ORF">SAMN05216255_4284</name>
</gene>
<dbReference type="SUPFAM" id="SSF52799">
    <property type="entry name" value="(Phosphotyrosine protein) phosphatases II"/>
    <property type="match status" value="1"/>
</dbReference>
<keyword evidence="2" id="KW-0732">Signal</keyword>
<comment type="similarity">
    <text evidence="1">Belongs to the protein-tyrosine phosphatase family.</text>
</comment>
<dbReference type="AlphaFoldDB" id="A0A239JCD1"/>
<dbReference type="Gene3D" id="3.90.190.10">
    <property type="entry name" value="Protein tyrosine phosphatase superfamily"/>
    <property type="match status" value="1"/>
</dbReference>
<dbReference type="SMART" id="SM00869">
    <property type="entry name" value="Autotransporter"/>
    <property type="match status" value="1"/>
</dbReference>
<dbReference type="InterPro" id="IPR005546">
    <property type="entry name" value="Autotransporte_beta"/>
</dbReference>
<dbReference type="GO" id="GO:0004721">
    <property type="term" value="F:phosphoprotein phosphatase activity"/>
    <property type="evidence" value="ECO:0007669"/>
    <property type="project" value="InterPro"/>
</dbReference>
<organism evidence="4 5">
    <name type="scientific">Pseudomonas segetis</name>
    <dbReference type="NCBI Taxonomy" id="298908"/>
    <lineage>
        <taxon>Bacteria</taxon>
        <taxon>Pseudomonadati</taxon>
        <taxon>Pseudomonadota</taxon>
        <taxon>Gammaproteobacteria</taxon>
        <taxon>Pseudomonadales</taxon>
        <taxon>Pseudomonadaceae</taxon>
        <taxon>Pseudomonas</taxon>
    </lineage>
</organism>
<dbReference type="Gene3D" id="2.40.128.130">
    <property type="entry name" value="Autotransporter beta-domain"/>
    <property type="match status" value="1"/>
</dbReference>
<dbReference type="Proteomes" id="UP000242915">
    <property type="component" value="Unassembled WGS sequence"/>
</dbReference>
<feature type="signal peptide" evidence="2">
    <location>
        <begin position="1"/>
        <end position="21"/>
    </location>
</feature>
<sequence>MFHRILFSLSVLSLSISAAQAASTNALDTPRLASADNFRDVAGNNTPYSTSNNGVMRGGVFYRSNQLTVSPADLATLNSLNISNVFDLRTPGEIATAPDLLPEGASYTNFNVTGQAFTDINFSSAADSIAMMEAGEREFVTNPNVRSEFGKLMRALASSEDAAVFHCTAGKDRTGWTAAVLQSLAGVDEQTVMADYLSTNAYTADRVAATLAQLNAISPEMAAAYEPLLGVQASFLQAGLDQVEATYGSMDNYLKEGLGLDQETIYVLRGKMVRYTSLPGQENFSGNAAAGAALLNDLQDTSLAGSYSAYNFYLQSAIDAGSLGGLESQVGGQVHADASAYLLRQASLIDDALSPYAAGSNLKAGESSLWMTGLAGYLGTDGSHSNASSNEHTKGAVVGGVHRFNQRTSANLAFGYNKGTIGSASGDAKTDSTFISAGSRYAFDSLESGAYLDVQLDAGYIDYSSKRDLSGSLGTAKGDTHGSFYGAKGSLGYRMTRGSMLIEPEIGLRTSHVQLDGFKEKGSELALDVDSTNRSLNSLVAGVKLGFESRLLADWSVTPGLQLGYEHMLNDPKVKSSATVLGLGIDQDSAFDSDNMIKAGMNISASHQALTLGADFNVLSGGDSRGLSGQINASIAF</sequence>
<keyword evidence="5" id="KW-1185">Reference proteome</keyword>
<feature type="chain" id="PRO_5012353725" evidence="2">
    <location>
        <begin position="22"/>
        <end position="637"/>
    </location>
</feature>
<dbReference type="Pfam" id="PF13350">
    <property type="entry name" value="Y_phosphatase3"/>
    <property type="match status" value="1"/>
</dbReference>
<evidence type="ECO:0000256" key="2">
    <source>
        <dbReference type="SAM" id="SignalP"/>
    </source>
</evidence>
<dbReference type="PROSITE" id="PS00383">
    <property type="entry name" value="TYR_PHOSPHATASE_1"/>
    <property type="match status" value="1"/>
</dbReference>
<dbReference type="RefSeq" id="WP_089361210.1">
    <property type="nucleotide sequence ID" value="NZ_FZOG01000008.1"/>
</dbReference>
<dbReference type="Pfam" id="PF03797">
    <property type="entry name" value="Autotransporter"/>
    <property type="match status" value="1"/>
</dbReference>
<dbReference type="PANTHER" id="PTHR31126:SF1">
    <property type="entry name" value="TYROSINE SPECIFIC PROTEIN PHOSPHATASES DOMAIN-CONTAINING PROTEIN"/>
    <property type="match status" value="1"/>
</dbReference>
<dbReference type="PANTHER" id="PTHR31126">
    <property type="entry name" value="TYROSINE-PROTEIN PHOSPHATASE"/>
    <property type="match status" value="1"/>
</dbReference>
<reference evidence="5" key="1">
    <citation type="submission" date="2017-06" db="EMBL/GenBank/DDBJ databases">
        <authorList>
            <person name="Varghese N."/>
            <person name="Submissions S."/>
        </authorList>
    </citation>
    <scope>NUCLEOTIDE SEQUENCE [LARGE SCALE GENOMIC DNA]</scope>
    <source>
        <strain evidence="5">CIP 108523</strain>
    </source>
</reference>
<dbReference type="SUPFAM" id="SSF103515">
    <property type="entry name" value="Autotransporter"/>
    <property type="match status" value="1"/>
</dbReference>
<name>A0A239JCD1_9PSED</name>
<dbReference type="InterPro" id="IPR016130">
    <property type="entry name" value="Tyr_Pase_AS"/>
</dbReference>
<dbReference type="PROSITE" id="PS51208">
    <property type="entry name" value="AUTOTRANSPORTER"/>
    <property type="match status" value="1"/>
</dbReference>
<dbReference type="InterPro" id="IPR029021">
    <property type="entry name" value="Prot-tyrosine_phosphatase-like"/>
</dbReference>
<evidence type="ECO:0000259" key="3">
    <source>
        <dbReference type="PROSITE" id="PS51208"/>
    </source>
</evidence>
<dbReference type="InterPro" id="IPR036709">
    <property type="entry name" value="Autotransporte_beta_dom_sf"/>
</dbReference>
<protein>
    <submittedName>
        <fullName evidence="4">Protein tyrosine/serine phosphatase</fullName>
    </submittedName>
</protein>
<dbReference type="EMBL" id="FZOG01000008">
    <property type="protein sequence ID" value="SNT03505.1"/>
    <property type="molecule type" value="Genomic_DNA"/>
</dbReference>
<evidence type="ECO:0000313" key="5">
    <source>
        <dbReference type="Proteomes" id="UP000242915"/>
    </source>
</evidence>
<accession>A0A239JCD1</accession>
<proteinExistence type="inferred from homology"/>
<evidence type="ECO:0000313" key="4">
    <source>
        <dbReference type="EMBL" id="SNT03505.1"/>
    </source>
</evidence>
<feature type="domain" description="Autotransporter" evidence="3">
    <location>
        <begin position="362"/>
        <end position="637"/>
    </location>
</feature>
<dbReference type="InterPro" id="IPR026893">
    <property type="entry name" value="Tyr/Ser_Pase_IphP-type"/>
</dbReference>